<accession>A0A482W186</accession>
<dbReference type="GO" id="GO:0016787">
    <property type="term" value="F:hydrolase activity"/>
    <property type="evidence" value="ECO:0007669"/>
    <property type="project" value="UniProtKB-KW"/>
</dbReference>
<dbReference type="SUPFAM" id="SSF140856">
    <property type="entry name" value="USP8 N-terminal domain-like"/>
    <property type="match status" value="1"/>
</dbReference>
<evidence type="ECO:0000256" key="2">
    <source>
        <dbReference type="SAM" id="MobiDB-lite"/>
    </source>
</evidence>
<feature type="region of interest" description="Disordered" evidence="2">
    <location>
        <begin position="299"/>
        <end position="323"/>
    </location>
</feature>
<evidence type="ECO:0000313" key="5">
    <source>
        <dbReference type="Proteomes" id="UP000292052"/>
    </source>
</evidence>
<evidence type="ECO:0000256" key="1">
    <source>
        <dbReference type="SAM" id="Coils"/>
    </source>
</evidence>
<dbReference type="InterPro" id="IPR001763">
    <property type="entry name" value="Rhodanese-like_dom"/>
</dbReference>
<dbReference type="AlphaFoldDB" id="A0A482W186"/>
<proteinExistence type="predicted"/>
<feature type="domain" description="Rhodanese" evidence="3">
    <location>
        <begin position="152"/>
        <end position="271"/>
    </location>
</feature>
<name>A0A482W186_ASBVE</name>
<evidence type="ECO:0000259" key="3">
    <source>
        <dbReference type="PROSITE" id="PS50206"/>
    </source>
</evidence>
<feature type="compositionally biased region" description="Basic and acidic residues" evidence="2">
    <location>
        <begin position="460"/>
        <end position="481"/>
    </location>
</feature>
<feature type="coiled-coil region" evidence="1">
    <location>
        <begin position="375"/>
        <end position="406"/>
    </location>
</feature>
<dbReference type="SUPFAM" id="SSF52821">
    <property type="entry name" value="Rhodanese/Cell cycle control phosphatase"/>
    <property type="match status" value="1"/>
</dbReference>
<feature type="region of interest" description="Disordered" evidence="2">
    <location>
        <begin position="458"/>
        <end position="490"/>
    </location>
</feature>
<protein>
    <submittedName>
        <fullName evidence="4">Ubiquitin carboxyl-terminal hydrolase 8-like</fullName>
    </submittedName>
</protein>
<dbReference type="PROSITE" id="PS50206">
    <property type="entry name" value="RHODANESE_3"/>
    <property type="match status" value="1"/>
</dbReference>
<comment type="caution">
    <text evidence="4">The sequence shown here is derived from an EMBL/GenBank/DDBJ whole genome shotgun (WGS) entry which is preliminary data.</text>
</comment>
<dbReference type="OrthoDB" id="6686792at2759"/>
<keyword evidence="4" id="KW-0378">Hydrolase</keyword>
<dbReference type="Proteomes" id="UP000292052">
    <property type="component" value="Unassembled WGS sequence"/>
</dbReference>
<feature type="non-terminal residue" evidence="4">
    <location>
        <position position="506"/>
    </location>
</feature>
<dbReference type="Gene3D" id="3.40.250.10">
    <property type="entry name" value="Rhodanese-like domain"/>
    <property type="match status" value="1"/>
</dbReference>
<gene>
    <name evidence="4" type="ORF">BDFB_011828</name>
</gene>
<dbReference type="EMBL" id="QDEB01038860">
    <property type="protein sequence ID" value="RZC38921.1"/>
    <property type="molecule type" value="Genomic_DNA"/>
</dbReference>
<sequence>METHEKLHLANNLDALDLLAKRNCNLINIKKIKFQQLCNVLGKLYKKSQLNVLDQEKTYILLYRYINVYTQLLNSQIDRKFVEIRFNSEYEKVLVQYDETRRSLEQRYALKKKSIPAKPPIETENTVIEEKPQQVFYDEFITCQQLFSALEAKYNILLVDARPDYDFVKSRLDHKNCINVPDQCITSGLSAHILGKKLPETTQQVWNNRDTYDVIVLYDWSTSSDNFALTKLDKLRSALVDWDLNRNYSEKPVILNGGYLELLQTYPTLCINPHVYLYQKNNELDELLELDNIKYPTETDNTTHVMGPPDETPVNAIDAGDDQEPVSKESLIKENKEITISRQGVITQLLKEESDWKKINELCNQETNLVNLSTLKQKEGQIRGEISRLEQVLEELNVKKDDVKRRLEITCQYDSEDEVKSEELKEIIKIEEDDSEKLKILDVIAEERCRALKKARALKPKKDDNRGINNNNEHRETDRPVINRATKPAASRLHIPRVRVEPLGNV</sequence>
<dbReference type="STRING" id="1661398.A0A482W186"/>
<keyword evidence="5" id="KW-1185">Reference proteome</keyword>
<reference evidence="4 5" key="1">
    <citation type="submission" date="2017-03" db="EMBL/GenBank/DDBJ databases">
        <title>Genome of the blue death feigning beetle - Asbolus verrucosus.</title>
        <authorList>
            <person name="Rider S.D."/>
        </authorList>
    </citation>
    <scope>NUCLEOTIDE SEQUENCE [LARGE SCALE GENOMIC DNA]</scope>
    <source>
        <strain evidence="4">Butters</strain>
        <tissue evidence="4">Head and leg muscle</tissue>
    </source>
</reference>
<dbReference type="InterPro" id="IPR036873">
    <property type="entry name" value="Rhodanese-like_dom_sf"/>
</dbReference>
<dbReference type="Gene3D" id="1.20.58.80">
    <property type="entry name" value="Phosphotransferase system, lactose/cellobiose-type IIA subunit"/>
    <property type="match status" value="1"/>
</dbReference>
<evidence type="ECO:0000313" key="4">
    <source>
        <dbReference type="EMBL" id="RZC38921.1"/>
    </source>
</evidence>
<dbReference type="Pfam" id="PF00581">
    <property type="entry name" value="Rhodanese"/>
    <property type="match status" value="1"/>
</dbReference>
<organism evidence="4 5">
    <name type="scientific">Asbolus verrucosus</name>
    <name type="common">Desert ironclad beetle</name>
    <dbReference type="NCBI Taxonomy" id="1661398"/>
    <lineage>
        <taxon>Eukaryota</taxon>
        <taxon>Metazoa</taxon>
        <taxon>Ecdysozoa</taxon>
        <taxon>Arthropoda</taxon>
        <taxon>Hexapoda</taxon>
        <taxon>Insecta</taxon>
        <taxon>Pterygota</taxon>
        <taxon>Neoptera</taxon>
        <taxon>Endopterygota</taxon>
        <taxon>Coleoptera</taxon>
        <taxon>Polyphaga</taxon>
        <taxon>Cucujiformia</taxon>
        <taxon>Tenebrionidae</taxon>
        <taxon>Pimeliinae</taxon>
        <taxon>Asbolus</taxon>
    </lineage>
</organism>
<keyword evidence="1" id="KW-0175">Coiled coil</keyword>